<reference evidence="1 2" key="1">
    <citation type="submission" date="2012-12" db="EMBL/GenBank/DDBJ databases">
        <title>Genome assembly of Marinobacter sp. AK21.</title>
        <authorList>
            <person name="Khatri I."/>
            <person name="Kumar R."/>
            <person name="Vaidya B."/>
            <person name="Subramanian S."/>
            <person name="Pinnaka A."/>
        </authorList>
    </citation>
    <scope>NUCLEOTIDE SEQUENCE [LARGE SCALE GENOMIC DNA]</scope>
    <source>
        <strain evidence="1 2">AK21</strain>
    </source>
</reference>
<proteinExistence type="predicted"/>
<protein>
    <submittedName>
        <fullName evidence="1">Uncharacterized protein</fullName>
    </submittedName>
</protein>
<dbReference type="AlphaFoldDB" id="A0A072N5Z3"/>
<evidence type="ECO:0000313" key="2">
    <source>
        <dbReference type="Proteomes" id="UP000035057"/>
    </source>
</evidence>
<gene>
    <name evidence="1" type="ORF">D777_01291</name>
</gene>
<organism evidence="1 2">
    <name type="scientific">Marinobacter nitratireducens</name>
    <dbReference type="NCBI Taxonomy" id="1137280"/>
    <lineage>
        <taxon>Bacteria</taxon>
        <taxon>Pseudomonadati</taxon>
        <taxon>Pseudomonadota</taxon>
        <taxon>Gammaproteobacteria</taxon>
        <taxon>Pseudomonadales</taxon>
        <taxon>Marinobacteraceae</taxon>
        <taxon>Marinobacter</taxon>
    </lineage>
</organism>
<dbReference type="EMBL" id="ANIE01000003">
    <property type="protein sequence ID" value="KEF32657.1"/>
    <property type="molecule type" value="Genomic_DNA"/>
</dbReference>
<keyword evidence="2" id="KW-1185">Reference proteome</keyword>
<evidence type="ECO:0000313" key="1">
    <source>
        <dbReference type="EMBL" id="KEF32657.1"/>
    </source>
</evidence>
<name>A0A072N5Z3_9GAMM</name>
<dbReference type="Proteomes" id="UP000035057">
    <property type="component" value="Unassembled WGS sequence"/>
</dbReference>
<dbReference type="PATRIC" id="fig|1137280.3.peg.1106"/>
<comment type="caution">
    <text evidence="1">The sequence shown here is derived from an EMBL/GenBank/DDBJ whole genome shotgun (WGS) entry which is preliminary data.</text>
</comment>
<accession>A0A072N5Z3</accession>
<sequence>MWNNRVSHAIYDQGNNVPHDTGGGCLIHDQIRWITIGGHVKSKLLVVTGFGTGNAGAQQYQECCNGRKQSGSGREEVFHLRTRLMLDGSLPGYLLARIYCILARSRREFKYLANQCVSECYRQGARLRPPDDEL</sequence>